<feature type="domain" description="Adenine deaminase C-terminal" evidence="10">
    <location>
        <begin position="400"/>
        <end position="567"/>
    </location>
</feature>
<keyword evidence="5 8" id="KW-0464">Manganese</keyword>
<dbReference type="PANTHER" id="PTHR11113">
    <property type="entry name" value="N-ACETYLGLUCOSAMINE-6-PHOSPHATE DEACETYLASE"/>
    <property type="match status" value="1"/>
</dbReference>
<name>A0A1L3MTE9_9BACI</name>
<dbReference type="HAMAP" id="MF_01518">
    <property type="entry name" value="Adenine_deamin"/>
    <property type="match status" value="1"/>
</dbReference>
<comment type="similarity">
    <text evidence="2 8">Belongs to the metallo-dependent hydrolases superfamily. Adenine deaminase family.</text>
</comment>
<dbReference type="Gene3D" id="2.30.40.10">
    <property type="entry name" value="Urease, subunit C, domain 1"/>
    <property type="match status" value="1"/>
</dbReference>
<dbReference type="InterPro" id="IPR006679">
    <property type="entry name" value="Adenine_deam"/>
</dbReference>
<comment type="cofactor">
    <cofactor evidence="1 8">
        <name>Mn(2+)</name>
        <dbReference type="ChEBI" id="CHEBI:29035"/>
    </cofactor>
</comment>
<evidence type="ECO:0000313" key="11">
    <source>
        <dbReference type="EMBL" id="APH05621.1"/>
    </source>
</evidence>
<comment type="catalytic activity">
    <reaction evidence="6 8">
        <text>adenine + H2O + H(+) = hypoxanthine + NH4(+)</text>
        <dbReference type="Rhea" id="RHEA:23688"/>
        <dbReference type="ChEBI" id="CHEBI:15377"/>
        <dbReference type="ChEBI" id="CHEBI:15378"/>
        <dbReference type="ChEBI" id="CHEBI:16708"/>
        <dbReference type="ChEBI" id="CHEBI:17368"/>
        <dbReference type="ChEBI" id="CHEBI:28938"/>
        <dbReference type="EC" id="3.5.4.2"/>
    </reaction>
</comment>
<evidence type="ECO:0000256" key="5">
    <source>
        <dbReference type="ARBA" id="ARBA00023211"/>
    </source>
</evidence>
<dbReference type="Gene3D" id="3.20.20.140">
    <property type="entry name" value="Metal-dependent hydrolases"/>
    <property type="match status" value="1"/>
</dbReference>
<dbReference type="FunFam" id="3.20.20.140:FF:000016">
    <property type="entry name" value="Adenine deaminase"/>
    <property type="match status" value="1"/>
</dbReference>
<dbReference type="EC" id="3.5.4.2" evidence="3 8"/>
<dbReference type="NCBIfam" id="TIGR01178">
    <property type="entry name" value="ade"/>
    <property type="match status" value="1"/>
</dbReference>
<dbReference type="STRING" id="1547283.A9C19_13160"/>
<keyword evidence="12" id="KW-1185">Reference proteome</keyword>
<reference evidence="11 12" key="1">
    <citation type="journal article" date="2016" name="Sci. Rep.">
        <title>Complete genome sequence and transcriptomic analysis of a novel marine strain Bacillus weihaiensis reveals the mechanism of brown algae degradation.</title>
        <authorList>
            <person name="Zhu Y."/>
            <person name="Chen P."/>
            <person name="Bao Y."/>
            <person name="Men Y."/>
            <person name="Zeng Y."/>
            <person name="Yang J."/>
            <person name="Sun J."/>
            <person name="Sun Y."/>
        </authorList>
    </citation>
    <scope>NUCLEOTIDE SEQUENCE [LARGE SCALE GENOMIC DNA]</scope>
    <source>
        <strain evidence="11 12">Alg07</strain>
    </source>
</reference>
<evidence type="ECO:0000256" key="6">
    <source>
        <dbReference type="ARBA" id="ARBA00047720"/>
    </source>
</evidence>
<dbReference type="InterPro" id="IPR032466">
    <property type="entry name" value="Metal_Hydrolase"/>
</dbReference>
<sequence length="574" mass="63018">MYKKEWIEFYISAAGKEILPDCVIKNGRIVDVFNGEIIENDVAIHNGVIVGIGEYEGKEVIDAKGQYICPGLIDAHVHIESSLVSPSQFAQVVLPHGVTSVITDPHEIANVVGEEGIRYMIEDSEDVPLDIFFMLPSSVPATAFENNGATLTAENLSPFLSHKRVLGIAEVMDFSAVKTRDAEMMRKLKLPGLIDGHGAGLVTDGINIYRAAGIRTDHEATTVEEAKERLQRGMFLLIREGTVAKDLKALLPAVTRYNMSRCMFCTDDKHLDDLLKEGSIDHNVRLAIQEGIDPIMAISMGSLNPALCYGLHTKGAIAPGYEADFFMTDSLQDLHITSVYKAGNQVASNGEFIGSMPHISFPVADSLQKTVHIEEVTEKHLELKLTTKQAHVIEIIPNSLITKKIIEEFPEQSSVFEPSLERDLLKMAVIERHHYTGNIGLGIVKGLQLKEGAIATTIAHDSHNLVVAGTNDADMILAINTLKRMQGGIVYVAKGKIQASLALSIGGLFSNRPFQEVNEELVKVKDVLKKLGFSPDFNPFLTLSFLTLPVIPELKLTDKGLFDMITFSHIPVYV</sequence>
<dbReference type="Proteomes" id="UP000181936">
    <property type="component" value="Chromosome"/>
</dbReference>
<keyword evidence="4 8" id="KW-0378">Hydrolase</keyword>
<dbReference type="SUPFAM" id="SSF51556">
    <property type="entry name" value="Metallo-dependent hydrolases"/>
    <property type="match status" value="1"/>
</dbReference>
<protein>
    <recommendedName>
        <fullName evidence="7 8">Adenine deaminase</fullName>
        <shortName evidence="8">Adenase</shortName>
        <shortName evidence="8">Adenine aminase</shortName>
        <ecNumber evidence="3 8">3.5.4.2</ecNumber>
    </recommendedName>
</protein>
<dbReference type="SUPFAM" id="SSF51338">
    <property type="entry name" value="Composite domain of metallo-dependent hydrolases"/>
    <property type="match status" value="1"/>
</dbReference>
<dbReference type="PANTHER" id="PTHR11113:SF2">
    <property type="entry name" value="ADENINE DEAMINASE"/>
    <property type="match status" value="1"/>
</dbReference>
<organism evidence="11 12">
    <name type="scientific">Bacillus weihaiensis</name>
    <dbReference type="NCBI Taxonomy" id="1547283"/>
    <lineage>
        <taxon>Bacteria</taxon>
        <taxon>Bacillati</taxon>
        <taxon>Bacillota</taxon>
        <taxon>Bacilli</taxon>
        <taxon>Bacillales</taxon>
        <taxon>Bacillaceae</taxon>
        <taxon>Bacillus</taxon>
    </lineage>
</organism>
<evidence type="ECO:0000256" key="8">
    <source>
        <dbReference type="HAMAP-Rule" id="MF_01518"/>
    </source>
</evidence>
<dbReference type="CDD" id="cd01295">
    <property type="entry name" value="AdeC"/>
    <property type="match status" value="1"/>
</dbReference>
<evidence type="ECO:0000256" key="2">
    <source>
        <dbReference type="ARBA" id="ARBA00006773"/>
    </source>
</evidence>
<dbReference type="AlphaFoldDB" id="A0A1L3MTE9"/>
<gene>
    <name evidence="8" type="primary">ade</name>
    <name evidence="11" type="ORF">A9C19_13160</name>
</gene>
<dbReference type="Pfam" id="PF13382">
    <property type="entry name" value="Adenine_deam_C"/>
    <property type="match status" value="1"/>
</dbReference>
<proteinExistence type="inferred from homology"/>
<dbReference type="InterPro" id="IPR026912">
    <property type="entry name" value="Adenine_deam_C"/>
</dbReference>
<dbReference type="OrthoDB" id="9775607at2"/>
<evidence type="ECO:0000256" key="1">
    <source>
        <dbReference type="ARBA" id="ARBA00001936"/>
    </source>
</evidence>
<dbReference type="InterPro" id="IPR006680">
    <property type="entry name" value="Amidohydro-rel"/>
</dbReference>
<evidence type="ECO:0000259" key="9">
    <source>
        <dbReference type="Pfam" id="PF01979"/>
    </source>
</evidence>
<dbReference type="Pfam" id="PF01979">
    <property type="entry name" value="Amidohydro_1"/>
    <property type="match status" value="1"/>
</dbReference>
<feature type="domain" description="Amidohydrolase-related" evidence="9">
    <location>
        <begin position="67"/>
        <end position="346"/>
    </location>
</feature>
<dbReference type="RefSeq" id="WP_072580414.1">
    <property type="nucleotide sequence ID" value="NZ_CP016020.1"/>
</dbReference>
<evidence type="ECO:0000256" key="4">
    <source>
        <dbReference type="ARBA" id="ARBA00022801"/>
    </source>
</evidence>
<evidence type="ECO:0000259" key="10">
    <source>
        <dbReference type="Pfam" id="PF13382"/>
    </source>
</evidence>
<dbReference type="GO" id="GO:0006146">
    <property type="term" value="P:adenine catabolic process"/>
    <property type="evidence" value="ECO:0007669"/>
    <property type="project" value="InterPro"/>
</dbReference>
<evidence type="ECO:0000256" key="7">
    <source>
        <dbReference type="ARBA" id="ARBA00069718"/>
    </source>
</evidence>
<dbReference type="EMBL" id="CP016020">
    <property type="protein sequence ID" value="APH05621.1"/>
    <property type="molecule type" value="Genomic_DNA"/>
</dbReference>
<evidence type="ECO:0000313" key="12">
    <source>
        <dbReference type="Proteomes" id="UP000181936"/>
    </source>
</evidence>
<dbReference type="GO" id="GO:0000034">
    <property type="term" value="F:adenine deaminase activity"/>
    <property type="evidence" value="ECO:0007669"/>
    <property type="project" value="UniProtKB-UniRule"/>
</dbReference>
<evidence type="ECO:0000256" key="3">
    <source>
        <dbReference type="ARBA" id="ARBA00012782"/>
    </source>
</evidence>
<dbReference type="InterPro" id="IPR011059">
    <property type="entry name" value="Metal-dep_hydrolase_composite"/>
</dbReference>
<accession>A0A1L3MTE9</accession>
<dbReference type="KEGG" id="bwh:A9C19_13160"/>